<dbReference type="EMBL" id="MK072016">
    <property type="protein sequence ID" value="AYV77218.1"/>
    <property type="molecule type" value="Genomic_DNA"/>
</dbReference>
<gene>
    <name evidence="1" type="ORF">Barrevirus19_13</name>
</gene>
<sequence>MTIGCPFCLYINGLSKWKPKLESYYSERDIVPHGFTYMENSGAKLTTDYILIPRLDSDMFDKKLQIIDQNVKNELKFWLNKIICDICLFQIYSENNCVVVDQLDDKEKLFRLFMRHK</sequence>
<reference evidence="1" key="1">
    <citation type="submission" date="2018-10" db="EMBL/GenBank/DDBJ databases">
        <title>Hidden diversity of soil giant viruses.</title>
        <authorList>
            <person name="Schulz F."/>
            <person name="Alteio L."/>
            <person name="Goudeau D."/>
            <person name="Ryan E.M."/>
            <person name="Malmstrom R.R."/>
            <person name="Blanchard J."/>
            <person name="Woyke T."/>
        </authorList>
    </citation>
    <scope>NUCLEOTIDE SEQUENCE</scope>
    <source>
        <strain evidence="1">BAV1</strain>
    </source>
</reference>
<organism evidence="1">
    <name type="scientific">Barrevirus sp</name>
    <dbReference type="NCBI Taxonomy" id="2487763"/>
    <lineage>
        <taxon>Viruses</taxon>
        <taxon>Varidnaviria</taxon>
        <taxon>Bamfordvirae</taxon>
        <taxon>Nucleocytoviricota</taxon>
        <taxon>Megaviricetes</taxon>
        <taxon>Imitervirales</taxon>
        <taxon>Mimiviridae</taxon>
        <taxon>Klosneuvirinae</taxon>
    </lineage>
</organism>
<proteinExistence type="predicted"/>
<evidence type="ECO:0000313" key="1">
    <source>
        <dbReference type="EMBL" id="AYV77218.1"/>
    </source>
</evidence>
<accession>A0A3G4ZQP0</accession>
<name>A0A3G4ZQP0_9VIRU</name>
<protein>
    <submittedName>
        <fullName evidence="1">Uncharacterized protein</fullName>
    </submittedName>
</protein>